<evidence type="ECO:0000313" key="2">
    <source>
        <dbReference type="EMBL" id="EIW84726.1"/>
    </source>
</evidence>
<proteinExistence type="predicted"/>
<evidence type="ECO:0000256" key="1">
    <source>
        <dbReference type="SAM" id="MobiDB-lite"/>
    </source>
</evidence>
<dbReference type="AlphaFoldDB" id="A0A5M3N0D1"/>
<feature type="region of interest" description="Disordered" evidence="1">
    <location>
        <begin position="229"/>
        <end position="376"/>
    </location>
</feature>
<feature type="compositionally biased region" description="Low complexity" evidence="1">
    <location>
        <begin position="322"/>
        <end position="334"/>
    </location>
</feature>
<name>A0A5M3N0D1_CONPW</name>
<dbReference type="GeneID" id="19200643"/>
<dbReference type="KEGG" id="cput:CONPUDRAFT_134655"/>
<feature type="compositionally biased region" description="Basic and acidic residues" evidence="1">
    <location>
        <begin position="84"/>
        <end position="102"/>
    </location>
</feature>
<feature type="compositionally biased region" description="Polar residues" evidence="1">
    <location>
        <begin position="349"/>
        <end position="361"/>
    </location>
</feature>
<keyword evidence="3" id="KW-1185">Reference proteome</keyword>
<dbReference type="OMA" id="CPESHET"/>
<gene>
    <name evidence="2" type="ORF">CONPUDRAFT_134655</name>
</gene>
<accession>A0A5M3N0D1</accession>
<comment type="caution">
    <text evidence="2">The sequence shown here is derived from an EMBL/GenBank/DDBJ whole genome shotgun (WGS) entry which is preliminary data.</text>
</comment>
<feature type="compositionally biased region" description="Polar residues" evidence="1">
    <location>
        <begin position="312"/>
        <end position="321"/>
    </location>
</feature>
<feature type="region of interest" description="Disordered" evidence="1">
    <location>
        <begin position="28"/>
        <end position="216"/>
    </location>
</feature>
<feature type="compositionally biased region" description="Basic residues" evidence="1">
    <location>
        <begin position="266"/>
        <end position="279"/>
    </location>
</feature>
<dbReference type="Proteomes" id="UP000053558">
    <property type="component" value="Unassembled WGS sequence"/>
</dbReference>
<feature type="compositionally biased region" description="Acidic residues" evidence="1">
    <location>
        <begin position="49"/>
        <end position="58"/>
    </location>
</feature>
<dbReference type="RefSeq" id="XP_007764434.1">
    <property type="nucleotide sequence ID" value="XM_007766244.1"/>
</dbReference>
<dbReference type="EMBL" id="JH711574">
    <property type="protein sequence ID" value="EIW84726.1"/>
    <property type="molecule type" value="Genomic_DNA"/>
</dbReference>
<sequence>MSEYTTSPGAIRLFTHSQDRTQHWVHSHDPYNNQFISPSIPPSATPYEDYGEHDDSDGDSTHSLPPKMVLKYGHGRPDIPISHWHYDPGHHRDEQASRDRTRSIGGTSHRHTSSHGTRSVNPSPLEGPEDIQIFPSDPNVLPFSDRRRRVSEPPAAREPPPHSHHGHAQSVAYSQSAPLPAQYAHHPPHHHGRPITRGQPPAMYSTRRHGDHHKAPTMVYAPHGAPGMTYTVSDPTGPQVPGYPRVKTGTGSRGLGSVHEHEHEQRSRRHRTRSPHGPRSRTPAPSEGGHSAASGSTYYVIPTPGQKVKVVNTGTPSLHTASSSTKSGGSSPQSRTSQKRPFFSRLFSFATSKNNSSQGQRLQRRYSLDGARGRTH</sequence>
<evidence type="ECO:0000313" key="3">
    <source>
        <dbReference type="Proteomes" id="UP000053558"/>
    </source>
</evidence>
<reference evidence="3" key="1">
    <citation type="journal article" date="2012" name="Science">
        <title>The Paleozoic origin of enzymatic lignin decomposition reconstructed from 31 fungal genomes.</title>
        <authorList>
            <person name="Floudas D."/>
            <person name="Binder M."/>
            <person name="Riley R."/>
            <person name="Barry K."/>
            <person name="Blanchette R.A."/>
            <person name="Henrissat B."/>
            <person name="Martinez A.T."/>
            <person name="Otillar R."/>
            <person name="Spatafora J.W."/>
            <person name="Yadav J.S."/>
            <person name="Aerts A."/>
            <person name="Benoit I."/>
            <person name="Boyd A."/>
            <person name="Carlson A."/>
            <person name="Copeland A."/>
            <person name="Coutinho P.M."/>
            <person name="de Vries R.P."/>
            <person name="Ferreira P."/>
            <person name="Findley K."/>
            <person name="Foster B."/>
            <person name="Gaskell J."/>
            <person name="Glotzer D."/>
            <person name="Gorecki P."/>
            <person name="Heitman J."/>
            <person name="Hesse C."/>
            <person name="Hori C."/>
            <person name="Igarashi K."/>
            <person name="Jurgens J.A."/>
            <person name="Kallen N."/>
            <person name="Kersten P."/>
            <person name="Kohler A."/>
            <person name="Kuees U."/>
            <person name="Kumar T.K.A."/>
            <person name="Kuo A."/>
            <person name="LaButti K."/>
            <person name="Larrondo L.F."/>
            <person name="Lindquist E."/>
            <person name="Ling A."/>
            <person name="Lombard V."/>
            <person name="Lucas S."/>
            <person name="Lundell T."/>
            <person name="Martin R."/>
            <person name="McLaughlin D.J."/>
            <person name="Morgenstern I."/>
            <person name="Morin E."/>
            <person name="Murat C."/>
            <person name="Nagy L.G."/>
            <person name="Nolan M."/>
            <person name="Ohm R.A."/>
            <person name="Patyshakuliyeva A."/>
            <person name="Rokas A."/>
            <person name="Ruiz-Duenas F.J."/>
            <person name="Sabat G."/>
            <person name="Salamov A."/>
            <person name="Samejima M."/>
            <person name="Schmutz J."/>
            <person name="Slot J.C."/>
            <person name="St John F."/>
            <person name="Stenlid J."/>
            <person name="Sun H."/>
            <person name="Sun S."/>
            <person name="Syed K."/>
            <person name="Tsang A."/>
            <person name="Wiebenga A."/>
            <person name="Young D."/>
            <person name="Pisabarro A."/>
            <person name="Eastwood D.C."/>
            <person name="Martin F."/>
            <person name="Cullen D."/>
            <person name="Grigoriev I.V."/>
            <person name="Hibbett D.S."/>
        </authorList>
    </citation>
    <scope>NUCLEOTIDE SEQUENCE [LARGE SCALE GENOMIC DNA]</scope>
    <source>
        <strain evidence="3">RWD-64-598 SS2</strain>
    </source>
</reference>
<organism evidence="2 3">
    <name type="scientific">Coniophora puteana (strain RWD-64-598)</name>
    <name type="common">Brown rot fungus</name>
    <dbReference type="NCBI Taxonomy" id="741705"/>
    <lineage>
        <taxon>Eukaryota</taxon>
        <taxon>Fungi</taxon>
        <taxon>Dikarya</taxon>
        <taxon>Basidiomycota</taxon>
        <taxon>Agaricomycotina</taxon>
        <taxon>Agaricomycetes</taxon>
        <taxon>Agaricomycetidae</taxon>
        <taxon>Boletales</taxon>
        <taxon>Coniophorineae</taxon>
        <taxon>Coniophoraceae</taxon>
        <taxon>Coniophora</taxon>
    </lineage>
</organism>
<dbReference type="OrthoDB" id="3249663at2759"/>
<protein>
    <submittedName>
        <fullName evidence="2">Uncharacterized protein</fullName>
    </submittedName>
</protein>